<reference evidence="1 2" key="1">
    <citation type="submission" date="2015-05" db="EMBL/GenBank/DDBJ databases">
        <title>Draft genome sequence of Microvirga vignae strain BR3299, a novel nitrogen fixing bacteria isolated from Brazil semi-aired region.</title>
        <authorList>
            <person name="Zilli J.E."/>
            <person name="Passos S.R."/>
            <person name="Leite J."/>
            <person name="Baldani J.I."/>
            <person name="Xavier G.R."/>
            <person name="Rumjaneck N.G."/>
            <person name="Simoes-Araujo J.L."/>
        </authorList>
    </citation>
    <scope>NUCLEOTIDE SEQUENCE [LARGE SCALE GENOMIC DNA]</scope>
    <source>
        <strain evidence="1 2">BR3299</strain>
    </source>
</reference>
<name>A0A0H1R9D1_9HYPH</name>
<protein>
    <submittedName>
        <fullName evidence="1">Uncharacterized protein</fullName>
    </submittedName>
</protein>
<gene>
    <name evidence="1" type="ORF">AA309_18695</name>
</gene>
<comment type="caution">
    <text evidence="1">The sequence shown here is derived from an EMBL/GenBank/DDBJ whole genome shotgun (WGS) entry which is preliminary data.</text>
</comment>
<proteinExistence type="predicted"/>
<organism evidence="1 2">
    <name type="scientific">Microvirga vignae</name>
    <dbReference type="NCBI Taxonomy" id="1225564"/>
    <lineage>
        <taxon>Bacteria</taxon>
        <taxon>Pseudomonadati</taxon>
        <taxon>Pseudomonadota</taxon>
        <taxon>Alphaproteobacteria</taxon>
        <taxon>Hyphomicrobiales</taxon>
        <taxon>Methylobacteriaceae</taxon>
        <taxon>Microvirga</taxon>
    </lineage>
</organism>
<dbReference type="EMBL" id="LCYG01000048">
    <property type="protein sequence ID" value="KLK91689.1"/>
    <property type="molecule type" value="Genomic_DNA"/>
</dbReference>
<dbReference type="AlphaFoldDB" id="A0A0H1R9D1"/>
<dbReference type="PATRIC" id="fig|1225564.3.peg.4897"/>
<accession>A0A0H1R9D1</accession>
<evidence type="ECO:0000313" key="2">
    <source>
        <dbReference type="Proteomes" id="UP000035489"/>
    </source>
</evidence>
<evidence type="ECO:0000313" key="1">
    <source>
        <dbReference type="EMBL" id="KLK91689.1"/>
    </source>
</evidence>
<keyword evidence="2" id="KW-1185">Reference proteome</keyword>
<sequence>MALGAAGCAPTVHETMTASCSDYVGRPISERIAAFGPPQAVYRISPTELGYVFETKDTTFVGGETYYTVNYMIGADRHRTPIYPVTTKCRGFVVRAPSSATPIAQRIIVDVL</sequence>
<dbReference type="Proteomes" id="UP000035489">
    <property type="component" value="Unassembled WGS sequence"/>
</dbReference>